<feature type="region of interest" description="Disordered" evidence="1">
    <location>
        <begin position="1"/>
        <end position="71"/>
    </location>
</feature>
<evidence type="ECO:0000313" key="3">
    <source>
        <dbReference type="Proteomes" id="UP001221898"/>
    </source>
</evidence>
<name>A0AAD7T762_9TELE</name>
<feature type="non-terminal residue" evidence="2">
    <location>
        <position position="71"/>
    </location>
</feature>
<reference evidence="2" key="1">
    <citation type="journal article" date="2023" name="Science">
        <title>Genome structures resolve the early diversification of teleost fishes.</title>
        <authorList>
            <person name="Parey E."/>
            <person name="Louis A."/>
            <person name="Montfort J."/>
            <person name="Bouchez O."/>
            <person name="Roques C."/>
            <person name="Iampietro C."/>
            <person name="Lluch J."/>
            <person name="Castinel A."/>
            <person name="Donnadieu C."/>
            <person name="Desvignes T."/>
            <person name="Floi Bucao C."/>
            <person name="Jouanno E."/>
            <person name="Wen M."/>
            <person name="Mejri S."/>
            <person name="Dirks R."/>
            <person name="Jansen H."/>
            <person name="Henkel C."/>
            <person name="Chen W.J."/>
            <person name="Zahm M."/>
            <person name="Cabau C."/>
            <person name="Klopp C."/>
            <person name="Thompson A.W."/>
            <person name="Robinson-Rechavi M."/>
            <person name="Braasch I."/>
            <person name="Lecointre G."/>
            <person name="Bobe J."/>
            <person name="Postlethwait J.H."/>
            <person name="Berthelot C."/>
            <person name="Roest Crollius H."/>
            <person name="Guiguen Y."/>
        </authorList>
    </citation>
    <scope>NUCLEOTIDE SEQUENCE</scope>
    <source>
        <strain evidence="2">NC1722</strain>
    </source>
</reference>
<gene>
    <name evidence="2" type="ORF">AAFF_G00402380</name>
</gene>
<evidence type="ECO:0000313" key="2">
    <source>
        <dbReference type="EMBL" id="KAJ8415681.1"/>
    </source>
</evidence>
<comment type="caution">
    <text evidence="2">The sequence shown here is derived from an EMBL/GenBank/DDBJ whole genome shotgun (WGS) entry which is preliminary data.</text>
</comment>
<keyword evidence="3" id="KW-1185">Reference proteome</keyword>
<accession>A0AAD7T762</accession>
<sequence length="71" mass="7787">METDGERPAVSRCLGPGVLLAQPPQMQRAGSRRPVRGQQSSNCGAQHRPGNMLDRREVSERREAEGESVSE</sequence>
<evidence type="ECO:0000256" key="1">
    <source>
        <dbReference type="SAM" id="MobiDB-lite"/>
    </source>
</evidence>
<dbReference type="AlphaFoldDB" id="A0AAD7T762"/>
<protein>
    <submittedName>
        <fullName evidence="2">Uncharacterized protein</fullName>
    </submittedName>
</protein>
<organism evidence="2 3">
    <name type="scientific">Aldrovandia affinis</name>
    <dbReference type="NCBI Taxonomy" id="143900"/>
    <lineage>
        <taxon>Eukaryota</taxon>
        <taxon>Metazoa</taxon>
        <taxon>Chordata</taxon>
        <taxon>Craniata</taxon>
        <taxon>Vertebrata</taxon>
        <taxon>Euteleostomi</taxon>
        <taxon>Actinopterygii</taxon>
        <taxon>Neopterygii</taxon>
        <taxon>Teleostei</taxon>
        <taxon>Notacanthiformes</taxon>
        <taxon>Halosauridae</taxon>
        <taxon>Aldrovandia</taxon>
    </lineage>
</organism>
<dbReference type="Proteomes" id="UP001221898">
    <property type="component" value="Unassembled WGS sequence"/>
</dbReference>
<proteinExistence type="predicted"/>
<dbReference type="EMBL" id="JAINUG010000008">
    <property type="protein sequence ID" value="KAJ8415681.1"/>
    <property type="molecule type" value="Genomic_DNA"/>
</dbReference>
<feature type="compositionally biased region" description="Basic and acidic residues" evidence="1">
    <location>
        <begin position="53"/>
        <end position="65"/>
    </location>
</feature>